<protein>
    <submittedName>
        <fullName evidence="2">Uncharacterized protein</fullName>
    </submittedName>
</protein>
<dbReference type="SUPFAM" id="SSF48208">
    <property type="entry name" value="Six-hairpin glycosidases"/>
    <property type="match status" value="1"/>
</dbReference>
<dbReference type="InterPro" id="IPR008928">
    <property type="entry name" value="6-hairpin_glycosidase_sf"/>
</dbReference>
<dbReference type="Gene3D" id="1.50.10.10">
    <property type="match status" value="1"/>
</dbReference>
<dbReference type="Gene3D" id="2.60.120.430">
    <property type="entry name" value="Galactose-binding lectin"/>
    <property type="match status" value="1"/>
</dbReference>
<dbReference type="NCBIfam" id="NF041770">
    <property type="entry name" value="CFI_box_CTERM"/>
    <property type="match status" value="1"/>
</dbReference>
<proteinExistence type="predicted"/>
<dbReference type="InterPro" id="IPR008979">
    <property type="entry name" value="Galactose-bd-like_sf"/>
</dbReference>
<accession>A0A3B1DWL9</accession>
<gene>
    <name evidence="2" type="ORF">MNBD_NITROSPIRAE03-526</name>
</gene>
<dbReference type="AlphaFoldDB" id="A0A3B1DWL9"/>
<keyword evidence="1" id="KW-0812">Transmembrane</keyword>
<dbReference type="SUPFAM" id="SSF49785">
    <property type="entry name" value="Galactose-binding domain-like"/>
    <property type="match status" value="1"/>
</dbReference>
<dbReference type="EMBL" id="UOGI01000169">
    <property type="protein sequence ID" value="VAX33227.1"/>
    <property type="molecule type" value="Genomic_DNA"/>
</dbReference>
<keyword evidence="1" id="KW-1133">Transmembrane helix</keyword>
<name>A0A3B1DWL9_9ZZZZ</name>
<dbReference type="GO" id="GO:0005975">
    <property type="term" value="P:carbohydrate metabolic process"/>
    <property type="evidence" value="ECO:0007669"/>
    <property type="project" value="InterPro"/>
</dbReference>
<organism evidence="2">
    <name type="scientific">hydrothermal vent metagenome</name>
    <dbReference type="NCBI Taxonomy" id="652676"/>
    <lineage>
        <taxon>unclassified sequences</taxon>
        <taxon>metagenomes</taxon>
        <taxon>ecological metagenomes</taxon>
    </lineage>
</organism>
<reference evidence="2" key="1">
    <citation type="submission" date="2018-06" db="EMBL/GenBank/DDBJ databases">
        <authorList>
            <person name="Zhirakovskaya E."/>
        </authorList>
    </citation>
    <scope>NUCLEOTIDE SEQUENCE</scope>
</reference>
<evidence type="ECO:0000256" key="1">
    <source>
        <dbReference type="SAM" id="Phobius"/>
    </source>
</evidence>
<dbReference type="InterPro" id="IPR012341">
    <property type="entry name" value="6hp_glycosidase-like_sf"/>
</dbReference>
<keyword evidence="1" id="KW-0472">Membrane</keyword>
<dbReference type="InterPro" id="IPR049886">
    <property type="entry name" value="CFI_box_CTERM_dom"/>
</dbReference>
<sequence length="758" mass="84380">MKVVLKRWGGILFLLSSILLSAGAVADAEKAGLNLAFQHLYEVMDRYHRAFYVYTDLSAAGNHFVTLGRIASAGDADKVEIEPGFRGDCLSGATCIRNRFYSGGDNWGGWYFMNGVLEGEETVPQQNWGDYPDAGFDLSGATKLTFHARGAQGGERVEFFALGIGRDSGTGLPITTYPDSSPKVSSGYITLSDRWQEYSIDLGGADLGYVIGGFAWVTNSDENEGRDITFYLDDISYDKSRLDEPRFLVSYETIPSSSDFDTLTKNVAFGYDNALALIAFLSRGRPEDFERAGLLADAFVYAVNNDRYFTDGRLRNGYQGGDLALFPGWNPRGKAATVRMPGWWDVEGYTWYEDEFMVSTHTGNVVWPMIALLNYYRKTGGNQYLEAALTLGEWTENETRDDRCAGGYTGGYAGWEKSASNPGGQEKLLYKATEHNIDIYAALMLLYEETGDGRWEERAVRARGFVDSMWNDKGEHFWTGTLDDGCTINKNPNKLGSPNIPVDIQAWAVMAMDSYYPALNWAEGNAYTEDHGFKGFDFNNDRDGVWFEGTAQMAVAYQITGETGKSNVYVSELRKAMTSATNNNGKGIVAACHDGVTTGFEWKYLSRLHVGATAWYIFAEEGYNPYWGRRTGVTPVESGGRDSKGKGGCLITAAAYDSPLYSGLKVLRDFRDDYLLTNPPGRVLTRFYYKVSPAIATQIRNHETLRAVIRRGLVFVLCVINHPLYVLVGSGIFIVFVFWRKREKSRRTRGFEASASSR</sequence>
<feature type="transmembrane region" description="Helical" evidence="1">
    <location>
        <begin position="713"/>
        <end position="739"/>
    </location>
</feature>
<evidence type="ECO:0000313" key="2">
    <source>
        <dbReference type="EMBL" id="VAX33227.1"/>
    </source>
</evidence>